<keyword evidence="3" id="KW-1003">Cell membrane</keyword>
<feature type="transmembrane region" description="Helical" evidence="17">
    <location>
        <begin position="93"/>
        <end position="112"/>
    </location>
</feature>
<keyword evidence="11 17" id="KW-0472">Membrane</keyword>
<evidence type="ECO:0000256" key="15">
    <source>
        <dbReference type="ARBA" id="ARBA00044770"/>
    </source>
</evidence>
<comment type="subcellular location">
    <subcellularLocation>
        <location evidence="1">Cell membrane</location>
        <topology evidence="1">Multi-pass membrane protein</topology>
    </subcellularLocation>
</comment>
<feature type="transmembrane region" description="Helical" evidence="17">
    <location>
        <begin position="203"/>
        <end position="220"/>
    </location>
</feature>
<feature type="transmembrane region" description="Helical" evidence="17">
    <location>
        <begin position="132"/>
        <end position="149"/>
    </location>
</feature>
<feature type="transmembrane region" description="Helical" evidence="17">
    <location>
        <begin position="180"/>
        <end position="196"/>
    </location>
</feature>
<evidence type="ECO:0000256" key="6">
    <source>
        <dbReference type="ARBA" id="ARBA00022679"/>
    </source>
</evidence>
<dbReference type="GO" id="GO:0015648">
    <property type="term" value="F:lipid-linked peptidoglycan transporter activity"/>
    <property type="evidence" value="ECO:0007669"/>
    <property type="project" value="TreeGrafter"/>
</dbReference>
<name>A0A3B1CQ82_9ZZZZ</name>
<dbReference type="GO" id="GO:0005886">
    <property type="term" value="C:plasma membrane"/>
    <property type="evidence" value="ECO:0007669"/>
    <property type="project" value="UniProtKB-SubCell"/>
</dbReference>
<dbReference type="EC" id="2.4.99.28" evidence="15"/>
<proteinExistence type="predicted"/>
<dbReference type="GO" id="GO:0032153">
    <property type="term" value="C:cell division site"/>
    <property type="evidence" value="ECO:0007669"/>
    <property type="project" value="TreeGrafter"/>
</dbReference>
<dbReference type="GO" id="GO:0051301">
    <property type="term" value="P:cell division"/>
    <property type="evidence" value="ECO:0007669"/>
    <property type="project" value="UniProtKB-KW"/>
</dbReference>
<evidence type="ECO:0000256" key="8">
    <source>
        <dbReference type="ARBA" id="ARBA00022960"/>
    </source>
</evidence>
<dbReference type="GO" id="GO:0008955">
    <property type="term" value="F:peptidoglycan glycosyltransferase activity"/>
    <property type="evidence" value="ECO:0007669"/>
    <property type="project" value="UniProtKB-EC"/>
</dbReference>
<keyword evidence="5" id="KW-0328">Glycosyltransferase</keyword>
<evidence type="ECO:0000256" key="16">
    <source>
        <dbReference type="ARBA" id="ARBA00049902"/>
    </source>
</evidence>
<dbReference type="GO" id="GO:0008360">
    <property type="term" value="P:regulation of cell shape"/>
    <property type="evidence" value="ECO:0007669"/>
    <property type="project" value="UniProtKB-KW"/>
</dbReference>
<dbReference type="GO" id="GO:0009252">
    <property type="term" value="P:peptidoglycan biosynthetic process"/>
    <property type="evidence" value="ECO:0007669"/>
    <property type="project" value="UniProtKB-KW"/>
</dbReference>
<feature type="transmembrane region" description="Helical" evidence="17">
    <location>
        <begin position="354"/>
        <end position="373"/>
    </location>
</feature>
<reference evidence="18" key="1">
    <citation type="submission" date="2018-06" db="EMBL/GenBank/DDBJ databases">
        <authorList>
            <person name="Zhirakovskaya E."/>
        </authorList>
    </citation>
    <scope>NUCLEOTIDE SEQUENCE</scope>
</reference>
<comment type="pathway">
    <text evidence="2">Cell wall biogenesis; peptidoglycan biosynthesis.</text>
</comment>
<sequence>MLNNKELMMESKENRRADRWLLFIVLLLSFTGVVMVYSSTALLSISKSGGVIAGGSDFQFVYLKKHVMTLVIAMVSMWFFYRISPGTLRKWSYPLLILSLLLLLCVFIPGLGVKINGARRWLKLWPSTFQPAELAKFAMVLSLAVYLSSPRYNRDSFKAFVKPLVVMVVFQGIIMMQPDFGGAFTLGLITFSMLFLAGTRMKFILLALVSLLPVVIKLLMEPYRLERLFTFLNPWKDPYGSGFQLVQSFIALGSGGLKGVGLGESRQKLSFLPEVNTDFIFSLIGEELGLLGVAVVLCLFIAFFIRGLKVADKAQSPFSYYVAFGLTMMITMQALINMSVVTGLVPTKGLPLPFISYGGSSLLVNFMAAGTLLRISRSDLEQYSLPGRDMLIKRRSRLRARRLRRSSL</sequence>
<dbReference type="PANTHER" id="PTHR30474:SF2">
    <property type="entry name" value="PEPTIDOGLYCAN GLYCOSYLTRANSFERASE FTSW-RELATED"/>
    <property type="match status" value="1"/>
</dbReference>
<evidence type="ECO:0000256" key="10">
    <source>
        <dbReference type="ARBA" id="ARBA00022989"/>
    </source>
</evidence>
<dbReference type="NCBIfam" id="TIGR02614">
    <property type="entry name" value="ftsW"/>
    <property type="match status" value="1"/>
</dbReference>
<dbReference type="InterPro" id="IPR001182">
    <property type="entry name" value="FtsW/RodA"/>
</dbReference>
<dbReference type="PROSITE" id="PS00428">
    <property type="entry name" value="FTSW_RODA_SPOVE"/>
    <property type="match status" value="1"/>
</dbReference>
<evidence type="ECO:0000256" key="9">
    <source>
        <dbReference type="ARBA" id="ARBA00022984"/>
    </source>
</evidence>
<keyword evidence="7 17" id="KW-0812">Transmembrane</keyword>
<evidence type="ECO:0000256" key="1">
    <source>
        <dbReference type="ARBA" id="ARBA00004651"/>
    </source>
</evidence>
<dbReference type="InterPro" id="IPR018365">
    <property type="entry name" value="Cell_cycle_FtsW-rel_CS"/>
</dbReference>
<dbReference type="GO" id="GO:0071555">
    <property type="term" value="P:cell wall organization"/>
    <property type="evidence" value="ECO:0007669"/>
    <property type="project" value="UniProtKB-KW"/>
</dbReference>
<keyword evidence="12" id="KW-0131">Cell cycle</keyword>
<evidence type="ECO:0000256" key="3">
    <source>
        <dbReference type="ARBA" id="ARBA00022475"/>
    </source>
</evidence>
<evidence type="ECO:0000256" key="12">
    <source>
        <dbReference type="ARBA" id="ARBA00023306"/>
    </source>
</evidence>
<evidence type="ECO:0000256" key="11">
    <source>
        <dbReference type="ARBA" id="ARBA00023136"/>
    </source>
</evidence>
<evidence type="ECO:0000256" key="2">
    <source>
        <dbReference type="ARBA" id="ARBA00004752"/>
    </source>
</evidence>
<accession>A0A3B1CQ82</accession>
<dbReference type="PANTHER" id="PTHR30474">
    <property type="entry name" value="CELL CYCLE PROTEIN"/>
    <property type="match status" value="1"/>
</dbReference>
<keyword evidence="9" id="KW-0573">Peptidoglycan synthesis</keyword>
<evidence type="ECO:0000256" key="4">
    <source>
        <dbReference type="ARBA" id="ARBA00022618"/>
    </source>
</evidence>
<keyword evidence="10 17" id="KW-1133">Transmembrane helix</keyword>
<dbReference type="Pfam" id="PF01098">
    <property type="entry name" value="FTSW_RODA_SPOVE"/>
    <property type="match status" value="1"/>
</dbReference>
<evidence type="ECO:0000256" key="7">
    <source>
        <dbReference type="ARBA" id="ARBA00022692"/>
    </source>
</evidence>
<evidence type="ECO:0000256" key="5">
    <source>
        <dbReference type="ARBA" id="ARBA00022676"/>
    </source>
</evidence>
<keyword evidence="13" id="KW-0961">Cell wall biogenesis/degradation</keyword>
<keyword evidence="4 18" id="KW-0132">Cell division</keyword>
<feature type="transmembrane region" description="Helical" evidence="17">
    <location>
        <begin position="320"/>
        <end position="342"/>
    </location>
</feature>
<evidence type="ECO:0000256" key="17">
    <source>
        <dbReference type="SAM" id="Phobius"/>
    </source>
</evidence>
<feature type="transmembrane region" description="Helical" evidence="17">
    <location>
        <begin position="20"/>
        <end position="43"/>
    </location>
</feature>
<comment type="catalytic activity">
    <reaction evidence="16">
        <text>[GlcNAc-(1-&gt;4)-Mur2Ac(oyl-L-Ala-gamma-D-Glu-L-Lys-D-Ala-D-Ala)](n)-di-trans,octa-cis-undecaprenyl diphosphate + beta-D-GlcNAc-(1-&gt;4)-Mur2Ac(oyl-L-Ala-gamma-D-Glu-L-Lys-D-Ala-D-Ala)-di-trans,octa-cis-undecaprenyl diphosphate = [GlcNAc-(1-&gt;4)-Mur2Ac(oyl-L-Ala-gamma-D-Glu-L-Lys-D-Ala-D-Ala)](n+1)-di-trans,octa-cis-undecaprenyl diphosphate + di-trans,octa-cis-undecaprenyl diphosphate + H(+)</text>
        <dbReference type="Rhea" id="RHEA:23708"/>
        <dbReference type="Rhea" id="RHEA-COMP:9602"/>
        <dbReference type="Rhea" id="RHEA-COMP:9603"/>
        <dbReference type="ChEBI" id="CHEBI:15378"/>
        <dbReference type="ChEBI" id="CHEBI:58405"/>
        <dbReference type="ChEBI" id="CHEBI:60033"/>
        <dbReference type="ChEBI" id="CHEBI:78435"/>
        <dbReference type="EC" id="2.4.99.28"/>
    </reaction>
</comment>
<dbReference type="InterPro" id="IPR013437">
    <property type="entry name" value="FtsW"/>
</dbReference>
<keyword evidence="8" id="KW-0133">Cell shape</keyword>
<evidence type="ECO:0000256" key="13">
    <source>
        <dbReference type="ARBA" id="ARBA00023316"/>
    </source>
</evidence>
<feature type="transmembrane region" description="Helical" evidence="17">
    <location>
        <begin position="288"/>
        <end position="308"/>
    </location>
</feature>
<dbReference type="EMBL" id="UOGH01000244">
    <property type="protein sequence ID" value="VAX32269.1"/>
    <property type="molecule type" value="Genomic_DNA"/>
</dbReference>
<dbReference type="AlphaFoldDB" id="A0A3B1CQ82"/>
<evidence type="ECO:0000313" key="18">
    <source>
        <dbReference type="EMBL" id="VAX32269.1"/>
    </source>
</evidence>
<evidence type="ECO:0000256" key="14">
    <source>
        <dbReference type="ARBA" id="ARBA00032370"/>
    </source>
</evidence>
<feature type="transmembrane region" description="Helical" evidence="17">
    <location>
        <begin position="63"/>
        <end position="81"/>
    </location>
</feature>
<gene>
    <name evidence="18" type="ORF">MNBD_NITROSPIRAE02-1571</name>
</gene>
<organism evidence="18">
    <name type="scientific">hydrothermal vent metagenome</name>
    <dbReference type="NCBI Taxonomy" id="652676"/>
    <lineage>
        <taxon>unclassified sequences</taxon>
        <taxon>metagenomes</taxon>
        <taxon>ecological metagenomes</taxon>
    </lineage>
</organism>
<keyword evidence="6" id="KW-0808">Transferase</keyword>
<protein>
    <recommendedName>
        <fullName evidence="15">peptidoglycan glycosyltransferase</fullName>
        <ecNumber evidence="15">2.4.99.28</ecNumber>
    </recommendedName>
    <alternativeName>
        <fullName evidence="14">Peptidoglycan polymerase</fullName>
    </alternativeName>
</protein>
<feature type="transmembrane region" description="Helical" evidence="17">
    <location>
        <begin position="156"/>
        <end position="174"/>
    </location>
</feature>